<gene>
    <name evidence="1" type="ORF">J2I46_04600</name>
</gene>
<name>A0ABS3JEY5_9BACT</name>
<dbReference type="EMBL" id="JAFMYW010000001">
    <property type="protein sequence ID" value="MBO0947849.1"/>
    <property type="molecule type" value="Genomic_DNA"/>
</dbReference>
<organism evidence="1 2">
    <name type="scientific">Fibrella forsythiae</name>
    <dbReference type="NCBI Taxonomy" id="2817061"/>
    <lineage>
        <taxon>Bacteria</taxon>
        <taxon>Pseudomonadati</taxon>
        <taxon>Bacteroidota</taxon>
        <taxon>Cytophagia</taxon>
        <taxon>Cytophagales</taxon>
        <taxon>Spirosomataceae</taxon>
        <taxon>Fibrella</taxon>
    </lineage>
</organism>
<keyword evidence="2" id="KW-1185">Reference proteome</keyword>
<comment type="caution">
    <text evidence="1">The sequence shown here is derived from an EMBL/GenBank/DDBJ whole genome shotgun (WGS) entry which is preliminary data.</text>
</comment>
<evidence type="ECO:0000313" key="2">
    <source>
        <dbReference type="Proteomes" id="UP000664628"/>
    </source>
</evidence>
<evidence type="ECO:0000313" key="1">
    <source>
        <dbReference type="EMBL" id="MBO0947849.1"/>
    </source>
</evidence>
<dbReference type="Proteomes" id="UP000664628">
    <property type="component" value="Unassembled WGS sequence"/>
</dbReference>
<accession>A0ABS3JEY5</accession>
<reference evidence="1 2" key="1">
    <citation type="submission" date="2021-03" db="EMBL/GenBank/DDBJ databases">
        <title>Fibrella sp. HMF5405 genome sequencing and assembly.</title>
        <authorList>
            <person name="Kang H."/>
            <person name="Kim H."/>
            <person name="Bae S."/>
            <person name="Joh K."/>
        </authorList>
    </citation>
    <scope>NUCLEOTIDE SEQUENCE [LARGE SCALE GENOMIC DNA]</scope>
    <source>
        <strain evidence="1 2">HMF5405</strain>
    </source>
</reference>
<proteinExistence type="predicted"/>
<protein>
    <submittedName>
        <fullName evidence="1">Uncharacterized protein</fullName>
    </submittedName>
</protein>
<dbReference type="PROSITE" id="PS51257">
    <property type="entry name" value="PROKAR_LIPOPROTEIN"/>
    <property type="match status" value="1"/>
</dbReference>
<sequence>MNRYLRFAKGPVLLIFLLLTGLTSCKKSEADQIAARADLLVANDWRLTRITDTNGTIIAVNRLGVGALALNFADIQFTNKNVARAIDRTTKQILNGGTWYLVQNNEALDVNVNGFAGIFPIIALSRTQLIIRQNTTVDGQKTDVNLEFAPSV</sequence>
<dbReference type="RefSeq" id="WP_207327744.1">
    <property type="nucleotide sequence ID" value="NZ_JAFMYW010000001.1"/>
</dbReference>